<dbReference type="GO" id="GO:0005840">
    <property type="term" value="C:ribosome"/>
    <property type="evidence" value="ECO:0007669"/>
    <property type="project" value="UniProtKB-KW"/>
</dbReference>
<comment type="subunit">
    <text evidence="4">Component of the large ribosomal subunit.</text>
</comment>
<keyword evidence="1 4" id="KW-0689">Ribosomal protein</keyword>
<evidence type="ECO:0000313" key="5">
    <source>
        <dbReference type="EMBL" id="KAB2573564.1"/>
    </source>
</evidence>
<organism evidence="5 6">
    <name type="scientific">Lasiodiplodia theobromae</name>
    <dbReference type="NCBI Taxonomy" id="45133"/>
    <lineage>
        <taxon>Eukaryota</taxon>
        <taxon>Fungi</taxon>
        <taxon>Dikarya</taxon>
        <taxon>Ascomycota</taxon>
        <taxon>Pezizomycotina</taxon>
        <taxon>Dothideomycetes</taxon>
        <taxon>Dothideomycetes incertae sedis</taxon>
        <taxon>Botryosphaeriales</taxon>
        <taxon>Botryosphaeriaceae</taxon>
        <taxon>Lasiodiplodia</taxon>
    </lineage>
</organism>
<dbReference type="EMBL" id="VCHE01000056">
    <property type="protein sequence ID" value="KAB2573564.1"/>
    <property type="molecule type" value="Genomic_DNA"/>
</dbReference>
<protein>
    <recommendedName>
        <fullName evidence="4">60S ribosomal protein L41</fullName>
    </recommendedName>
</protein>
<name>A0A5N5D8H1_9PEZI</name>
<sequence length="131" mass="15258">MAAFSNQARLDLVSTGNNLKQWESTIFALVLSVHTITKEHHGSNPQFVIVFEKSSLGVRAHHDSIKRLGSLEARLSNTQEHCGQLQTIFFPHQRTSSRQPVHLVIKMRAKWRKKRVRRLKRKRRKVRARSK</sequence>
<dbReference type="InterPro" id="IPR007836">
    <property type="entry name" value="Ribosomal_eS32"/>
</dbReference>
<keyword evidence="2 4" id="KW-0687">Ribonucleoprotein</keyword>
<dbReference type="GO" id="GO:0003735">
    <property type="term" value="F:structural constituent of ribosome"/>
    <property type="evidence" value="ECO:0007669"/>
    <property type="project" value="UniProtKB-UniRule"/>
</dbReference>
<comment type="caution">
    <text evidence="5">The sequence shown here is derived from an EMBL/GenBank/DDBJ whole genome shotgun (WGS) entry which is preliminary data.</text>
</comment>
<keyword evidence="6" id="KW-1185">Reference proteome</keyword>
<evidence type="ECO:0000256" key="2">
    <source>
        <dbReference type="ARBA" id="ARBA00023274"/>
    </source>
</evidence>
<evidence type="ECO:0000256" key="4">
    <source>
        <dbReference type="RuleBase" id="RU368055"/>
    </source>
</evidence>
<accession>A0A5N5D8H1</accession>
<evidence type="ECO:0000256" key="3">
    <source>
        <dbReference type="ARBA" id="ARBA00043969"/>
    </source>
</evidence>
<proteinExistence type="inferred from homology"/>
<dbReference type="Pfam" id="PF05162">
    <property type="entry name" value="Ribosomal_L41"/>
    <property type="match status" value="1"/>
</dbReference>
<dbReference type="Proteomes" id="UP000325902">
    <property type="component" value="Unassembled WGS sequence"/>
</dbReference>
<evidence type="ECO:0000313" key="6">
    <source>
        <dbReference type="Proteomes" id="UP000325902"/>
    </source>
</evidence>
<dbReference type="AlphaFoldDB" id="A0A5N5D8H1"/>
<gene>
    <name evidence="5" type="ORF">DBV05_g7774</name>
</gene>
<comment type="similarity">
    <text evidence="3 4">Belongs to the eukaryotic ribosomal protein eS32 family.</text>
</comment>
<dbReference type="GO" id="GO:0006412">
    <property type="term" value="P:translation"/>
    <property type="evidence" value="ECO:0007669"/>
    <property type="project" value="InterPro"/>
</dbReference>
<evidence type="ECO:0000256" key="1">
    <source>
        <dbReference type="ARBA" id="ARBA00022980"/>
    </source>
</evidence>
<reference evidence="5 6" key="1">
    <citation type="journal article" date="2019" name="Sci. Rep.">
        <title>A multi-omics analysis of the grapevine pathogen Lasiodiplodia theobromae reveals that temperature affects the expression of virulence- and pathogenicity-related genes.</title>
        <authorList>
            <person name="Felix C."/>
            <person name="Meneses R."/>
            <person name="Goncalves M.F.M."/>
            <person name="Tilleman L."/>
            <person name="Duarte A.S."/>
            <person name="Jorrin-Novo J.V."/>
            <person name="Van de Peer Y."/>
            <person name="Deforce D."/>
            <person name="Van Nieuwerburgh F."/>
            <person name="Esteves A.C."/>
            <person name="Alves A."/>
        </authorList>
    </citation>
    <scope>NUCLEOTIDE SEQUENCE [LARGE SCALE GENOMIC DNA]</scope>
    <source>
        <strain evidence="5 6">LA-SOL3</strain>
    </source>
</reference>
<dbReference type="GO" id="GO:1990904">
    <property type="term" value="C:ribonucleoprotein complex"/>
    <property type="evidence" value="ECO:0007669"/>
    <property type="project" value="UniProtKB-KW"/>
</dbReference>